<feature type="coiled-coil region" evidence="1">
    <location>
        <begin position="134"/>
        <end position="178"/>
    </location>
</feature>
<evidence type="ECO:0000256" key="1">
    <source>
        <dbReference type="SAM" id="Coils"/>
    </source>
</evidence>
<dbReference type="AlphaFoldDB" id="B4JPI0"/>
<dbReference type="KEGG" id="dgr:6566808"/>
<accession>B4JPI0</accession>
<dbReference type="Proteomes" id="UP000001070">
    <property type="component" value="Unassembled WGS sequence"/>
</dbReference>
<evidence type="ECO:0000313" key="3">
    <source>
        <dbReference type="EMBL" id="EDV98810.1"/>
    </source>
</evidence>
<evidence type="ECO:0000256" key="2">
    <source>
        <dbReference type="SAM" id="MobiDB-lite"/>
    </source>
</evidence>
<dbReference type="HOGENOM" id="CLU_1469697_0_0_1"/>
<dbReference type="InParanoid" id="B4JPI0"/>
<reference evidence="3 4" key="1">
    <citation type="journal article" date="2007" name="Nature">
        <title>Evolution of genes and genomes on the Drosophila phylogeny.</title>
        <authorList>
            <consortium name="Drosophila 12 Genomes Consortium"/>
            <person name="Clark A.G."/>
            <person name="Eisen M.B."/>
            <person name="Smith D.R."/>
            <person name="Bergman C.M."/>
            <person name="Oliver B."/>
            <person name="Markow T.A."/>
            <person name="Kaufman T.C."/>
            <person name="Kellis M."/>
            <person name="Gelbart W."/>
            <person name="Iyer V.N."/>
            <person name="Pollard D.A."/>
            <person name="Sackton T.B."/>
            <person name="Larracuente A.M."/>
            <person name="Singh N.D."/>
            <person name="Abad J.P."/>
            <person name="Abt D.N."/>
            <person name="Adryan B."/>
            <person name="Aguade M."/>
            <person name="Akashi H."/>
            <person name="Anderson W.W."/>
            <person name="Aquadro C.F."/>
            <person name="Ardell D.H."/>
            <person name="Arguello R."/>
            <person name="Artieri C.G."/>
            <person name="Barbash D.A."/>
            <person name="Barker D."/>
            <person name="Barsanti P."/>
            <person name="Batterham P."/>
            <person name="Batzoglou S."/>
            <person name="Begun D."/>
            <person name="Bhutkar A."/>
            <person name="Blanco E."/>
            <person name="Bosak S.A."/>
            <person name="Bradley R.K."/>
            <person name="Brand A.D."/>
            <person name="Brent M.R."/>
            <person name="Brooks A.N."/>
            <person name="Brown R.H."/>
            <person name="Butlin R.K."/>
            <person name="Caggese C."/>
            <person name="Calvi B.R."/>
            <person name="Bernardo de Carvalho A."/>
            <person name="Caspi A."/>
            <person name="Castrezana S."/>
            <person name="Celniker S.E."/>
            <person name="Chang J.L."/>
            <person name="Chapple C."/>
            <person name="Chatterji S."/>
            <person name="Chinwalla A."/>
            <person name="Civetta A."/>
            <person name="Clifton S.W."/>
            <person name="Comeron J.M."/>
            <person name="Costello J.C."/>
            <person name="Coyne J.A."/>
            <person name="Daub J."/>
            <person name="David R.G."/>
            <person name="Delcher A.L."/>
            <person name="Delehaunty K."/>
            <person name="Do C.B."/>
            <person name="Ebling H."/>
            <person name="Edwards K."/>
            <person name="Eickbush T."/>
            <person name="Evans J.D."/>
            <person name="Filipski A."/>
            <person name="Findeiss S."/>
            <person name="Freyhult E."/>
            <person name="Fulton L."/>
            <person name="Fulton R."/>
            <person name="Garcia A.C."/>
            <person name="Gardiner A."/>
            <person name="Garfield D.A."/>
            <person name="Garvin B.E."/>
            <person name="Gibson G."/>
            <person name="Gilbert D."/>
            <person name="Gnerre S."/>
            <person name="Godfrey J."/>
            <person name="Good R."/>
            <person name="Gotea V."/>
            <person name="Gravely B."/>
            <person name="Greenberg A.J."/>
            <person name="Griffiths-Jones S."/>
            <person name="Gross S."/>
            <person name="Guigo R."/>
            <person name="Gustafson E.A."/>
            <person name="Haerty W."/>
            <person name="Hahn M.W."/>
            <person name="Halligan D.L."/>
            <person name="Halpern A.L."/>
            <person name="Halter G.M."/>
            <person name="Han M.V."/>
            <person name="Heger A."/>
            <person name="Hillier L."/>
            <person name="Hinrichs A.S."/>
            <person name="Holmes I."/>
            <person name="Hoskins R.A."/>
            <person name="Hubisz M.J."/>
            <person name="Hultmark D."/>
            <person name="Huntley M.A."/>
            <person name="Jaffe D.B."/>
            <person name="Jagadeeshan S."/>
            <person name="Jeck W.R."/>
            <person name="Johnson J."/>
            <person name="Jones C.D."/>
            <person name="Jordan W.C."/>
            <person name="Karpen G.H."/>
            <person name="Kataoka E."/>
            <person name="Keightley P.D."/>
            <person name="Kheradpour P."/>
            <person name="Kirkness E.F."/>
            <person name="Koerich L.B."/>
            <person name="Kristiansen K."/>
            <person name="Kudrna D."/>
            <person name="Kulathinal R.J."/>
            <person name="Kumar S."/>
            <person name="Kwok R."/>
            <person name="Lander E."/>
            <person name="Langley C.H."/>
            <person name="Lapoint R."/>
            <person name="Lazzaro B.P."/>
            <person name="Lee S.J."/>
            <person name="Levesque L."/>
            <person name="Li R."/>
            <person name="Lin C.F."/>
            <person name="Lin M.F."/>
            <person name="Lindblad-Toh K."/>
            <person name="Llopart A."/>
            <person name="Long M."/>
            <person name="Low L."/>
            <person name="Lozovsky E."/>
            <person name="Lu J."/>
            <person name="Luo M."/>
            <person name="Machado C.A."/>
            <person name="Makalowski W."/>
            <person name="Marzo M."/>
            <person name="Matsuda M."/>
            <person name="Matzkin L."/>
            <person name="McAllister B."/>
            <person name="McBride C.S."/>
            <person name="McKernan B."/>
            <person name="McKernan K."/>
            <person name="Mendez-Lago M."/>
            <person name="Minx P."/>
            <person name="Mollenhauer M.U."/>
            <person name="Montooth K."/>
            <person name="Mount S.M."/>
            <person name="Mu X."/>
            <person name="Myers E."/>
            <person name="Negre B."/>
            <person name="Newfeld S."/>
            <person name="Nielsen R."/>
            <person name="Noor M.A."/>
            <person name="O'Grady P."/>
            <person name="Pachter L."/>
            <person name="Papaceit M."/>
            <person name="Parisi M.J."/>
            <person name="Parisi M."/>
            <person name="Parts L."/>
            <person name="Pedersen J.S."/>
            <person name="Pesole G."/>
            <person name="Phillippy A.M."/>
            <person name="Ponting C.P."/>
            <person name="Pop M."/>
            <person name="Porcelli D."/>
            <person name="Powell J.R."/>
            <person name="Prohaska S."/>
            <person name="Pruitt K."/>
            <person name="Puig M."/>
            <person name="Quesneville H."/>
            <person name="Ram K.R."/>
            <person name="Rand D."/>
            <person name="Rasmussen M.D."/>
            <person name="Reed L.K."/>
            <person name="Reenan R."/>
            <person name="Reily A."/>
            <person name="Remington K.A."/>
            <person name="Rieger T.T."/>
            <person name="Ritchie M.G."/>
            <person name="Robin C."/>
            <person name="Rogers Y.H."/>
            <person name="Rohde C."/>
            <person name="Rozas J."/>
            <person name="Rubenfield M.J."/>
            <person name="Ruiz A."/>
            <person name="Russo S."/>
            <person name="Salzberg S.L."/>
            <person name="Sanchez-Gracia A."/>
            <person name="Saranga D.J."/>
            <person name="Sato H."/>
            <person name="Schaeffer S.W."/>
            <person name="Schatz M.C."/>
            <person name="Schlenke T."/>
            <person name="Schwartz R."/>
            <person name="Segarra C."/>
            <person name="Singh R.S."/>
            <person name="Sirot L."/>
            <person name="Sirota M."/>
            <person name="Sisneros N.B."/>
            <person name="Smith C.D."/>
            <person name="Smith T.F."/>
            <person name="Spieth J."/>
            <person name="Stage D.E."/>
            <person name="Stark A."/>
            <person name="Stephan W."/>
            <person name="Strausberg R.L."/>
            <person name="Strempel S."/>
            <person name="Sturgill D."/>
            <person name="Sutton G."/>
            <person name="Sutton G.G."/>
            <person name="Tao W."/>
            <person name="Teichmann S."/>
            <person name="Tobari Y.N."/>
            <person name="Tomimura Y."/>
            <person name="Tsolas J.M."/>
            <person name="Valente V.L."/>
            <person name="Venter E."/>
            <person name="Venter J.C."/>
            <person name="Vicario S."/>
            <person name="Vieira F.G."/>
            <person name="Vilella A.J."/>
            <person name="Villasante A."/>
            <person name="Walenz B."/>
            <person name="Wang J."/>
            <person name="Wasserman M."/>
            <person name="Watts T."/>
            <person name="Wilson D."/>
            <person name="Wilson R.K."/>
            <person name="Wing R.A."/>
            <person name="Wolfner M.F."/>
            <person name="Wong A."/>
            <person name="Wong G.K."/>
            <person name="Wu C.I."/>
            <person name="Wu G."/>
            <person name="Yamamoto D."/>
            <person name="Yang H.P."/>
            <person name="Yang S.P."/>
            <person name="Yorke J.A."/>
            <person name="Yoshida K."/>
            <person name="Zdobnov E."/>
            <person name="Zhang P."/>
            <person name="Zhang Y."/>
            <person name="Zimin A.V."/>
            <person name="Baldwin J."/>
            <person name="Abdouelleil A."/>
            <person name="Abdulkadir J."/>
            <person name="Abebe A."/>
            <person name="Abera B."/>
            <person name="Abreu J."/>
            <person name="Acer S.C."/>
            <person name="Aftuck L."/>
            <person name="Alexander A."/>
            <person name="An P."/>
            <person name="Anderson E."/>
            <person name="Anderson S."/>
            <person name="Arachi H."/>
            <person name="Azer M."/>
            <person name="Bachantsang P."/>
            <person name="Barry A."/>
            <person name="Bayul T."/>
            <person name="Berlin A."/>
            <person name="Bessette D."/>
            <person name="Bloom T."/>
            <person name="Blye J."/>
            <person name="Boguslavskiy L."/>
            <person name="Bonnet C."/>
            <person name="Boukhgalter B."/>
            <person name="Bourzgui I."/>
            <person name="Brown A."/>
            <person name="Cahill P."/>
            <person name="Channer S."/>
            <person name="Cheshatsang Y."/>
            <person name="Chuda L."/>
            <person name="Citroen M."/>
            <person name="Collymore A."/>
            <person name="Cooke P."/>
            <person name="Costello M."/>
            <person name="D'Aco K."/>
            <person name="Daza R."/>
            <person name="De Haan G."/>
            <person name="DeGray S."/>
            <person name="DeMaso C."/>
            <person name="Dhargay N."/>
            <person name="Dooley K."/>
            <person name="Dooley E."/>
            <person name="Doricent M."/>
            <person name="Dorje P."/>
            <person name="Dorjee K."/>
            <person name="Dupes A."/>
            <person name="Elong R."/>
            <person name="Falk J."/>
            <person name="Farina A."/>
            <person name="Faro S."/>
            <person name="Ferguson D."/>
            <person name="Fisher S."/>
            <person name="Foley C.D."/>
            <person name="Franke A."/>
            <person name="Friedrich D."/>
            <person name="Gadbois L."/>
            <person name="Gearin G."/>
            <person name="Gearin C.R."/>
            <person name="Giannoukos G."/>
            <person name="Goode T."/>
            <person name="Graham J."/>
            <person name="Grandbois E."/>
            <person name="Grewal S."/>
            <person name="Gyaltsen K."/>
            <person name="Hafez N."/>
            <person name="Hagos B."/>
            <person name="Hall J."/>
            <person name="Henson C."/>
            <person name="Hollinger A."/>
            <person name="Honan T."/>
            <person name="Huard M.D."/>
            <person name="Hughes L."/>
            <person name="Hurhula B."/>
            <person name="Husby M.E."/>
            <person name="Kamat A."/>
            <person name="Kanga B."/>
            <person name="Kashin S."/>
            <person name="Khazanovich D."/>
            <person name="Kisner P."/>
            <person name="Lance K."/>
            <person name="Lara M."/>
            <person name="Lee W."/>
            <person name="Lennon N."/>
            <person name="Letendre F."/>
            <person name="LeVine R."/>
            <person name="Lipovsky A."/>
            <person name="Liu X."/>
            <person name="Liu J."/>
            <person name="Liu S."/>
            <person name="Lokyitsang T."/>
            <person name="Lokyitsang Y."/>
            <person name="Lubonja R."/>
            <person name="Lui A."/>
            <person name="MacDonald P."/>
            <person name="Magnisalis V."/>
            <person name="Maru K."/>
            <person name="Matthews C."/>
            <person name="McCusker W."/>
            <person name="McDonough S."/>
            <person name="Mehta T."/>
            <person name="Meldrim J."/>
            <person name="Meneus L."/>
            <person name="Mihai O."/>
            <person name="Mihalev A."/>
            <person name="Mihova T."/>
            <person name="Mittelman R."/>
            <person name="Mlenga V."/>
            <person name="Montmayeur A."/>
            <person name="Mulrain L."/>
            <person name="Navidi A."/>
            <person name="Naylor J."/>
            <person name="Negash T."/>
            <person name="Nguyen T."/>
            <person name="Nguyen N."/>
            <person name="Nicol R."/>
            <person name="Norbu C."/>
            <person name="Norbu N."/>
            <person name="Novod N."/>
            <person name="O'Neill B."/>
            <person name="Osman S."/>
            <person name="Markiewicz E."/>
            <person name="Oyono O.L."/>
            <person name="Patti C."/>
            <person name="Phunkhang P."/>
            <person name="Pierre F."/>
            <person name="Priest M."/>
            <person name="Raghuraman S."/>
            <person name="Rege F."/>
            <person name="Reyes R."/>
            <person name="Rise C."/>
            <person name="Rogov P."/>
            <person name="Ross K."/>
            <person name="Ryan E."/>
            <person name="Settipalli S."/>
            <person name="Shea T."/>
            <person name="Sherpa N."/>
            <person name="Shi L."/>
            <person name="Shih D."/>
            <person name="Sparrow T."/>
            <person name="Spaulding J."/>
            <person name="Stalker J."/>
            <person name="Stange-Thomann N."/>
            <person name="Stavropoulos S."/>
            <person name="Stone C."/>
            <person name="Strader C."/>
            <person name="Tesfaye S."/>
            <person name="Thomson T."/>
            <person name="Thoulutsang Y."/>
            <person name="Thoulutsang D."/>
            <person name="Topham K."/>
            <person name="Topping I."/>
            <person name="Tsamla T."/>
            <person name="Vassiliev H."/>
            <person name="Vo A."/>
            <person name="Wangchuk T."/>
            <person name="Wangdi T."/>
            <person name="Weiand M."/>
            <person name="Wilkinson J."/>
            <person name="Wilson A."/>
            <person name="Yadav S."/>
            <person name="Young G."/>
            <person name="Yu Q."/>
            <person name="Zembek L."/>
            <person name="Zhong D."/>
            <person name="Zimmer A."/>
            <person name="Zwirko Z."/>
            <person name="Jaffe D.B."/>
            <person name="Alvarez P."/>
            <person name="Brockman W."/>
            <person name="Butler J."/>
            <person name="Chin C."/>
            <person name="Gnerre S."/>
            <person name="Grabherr M."/>
            <person name="Kleber M."/>
            <person name="Mauceli E."/>
            <person name="MacCallum I."/>
        </authorList>
    </citation>
    <scope>NUCLEOTIDE SEQUENCE [LARGE SCALE GENOMIC DNA]</scope>
    <source>
        <strain evidence="4">Tucson 15287-2541.00</strain>
    </source>
</reference>
<evidence type="ECO:0000313" key="4">
    <source>
        <dbReference type="Proteomes" id="UP000001070"/>
    </source>
</evidence>
<proteinExistence type="predicted"/>
<dbReference type="EMBL" id="CH916372">
    <property type="protein sequence ID" value="EDV98810.1"/>
    <property type="molecule type" value="Genomic_DNA"/>
</dbReference>
<name>B4JPI0_DROGR</name>
<gene>
    <name evidence="3" type="primary">Dgri\GH13396</name>
    <name evidence="3" type="ORF">Dgri_GH13396</name>
</gene>
<sequence>MEPAPEVKDLPKEMNVCLDEEPTNIDAADDDHDKTRFNNLFNSVKELKNTCLKIIESLGQELEDERKKNAELESINKQLREDDKRPTPAQENMEPEPEVEDLLKEMNVCLDEETTNTDAADATELNKMSTNDNLNSLKELNNAHIQTIESLEQILKDERKKHAELENINKQLREYNNRETCSVC</sequence>
<organism evidence="4">
    <name type="scientific">Drosophila grimshawi</name>
    <name type="common">Hawaiian fruit fly</name>
    <name type="synonym">Idiomyia grimshawi</name>
    <dbReference type="NCBI Taxonomy" id="7222"/>
    <lineage>
        <taxon>Eukaryota</taxon>
        <taxon>Metazoa</taxon>
        <taxon>Ecdysozoa</taxon>
        <taxon>Arthropoda</taxon>
        <taxon>Hexapoda</taxon>
        <taxon>Insecta</taxon>
        <taxon>Pterygota</taxon>
        <taxon>Neoptera</taxon>
        <taxon>Endopterygota</taxon>
        <taxon>Diptera</taxon>
        <taxon>Brachycera</taxon>
        <taxon>Muscomorpha</taxon>
        <taxon>Ephydroidea</taxon>
        <taxon>Drosophilidae</taxon>
        <taxon>Drosophila</taxon>
        <taxon>Hawaiian Drosophila</taxon>
    </lineage>
</organism>
<keyword evidence="4" id="KW-1185">Reference proteome</keyword>
<keyword evidence="1" id="KW-0175">Coiled coil</keyword>
<protein>
    <submittedName>
        <fullName evidence="3">GH13396</fullName>
    </submittedName>
</protein>
<feature type="region of interest" description="Disordered" evidence="2">
    <location>
        <begin position="74"/>
        <end position="98"/>
    </location>
</feature>